<dbReference type="InterPro" id="IPR019544">
    <property type="entry name" value="Tetratricopeptide_SHNi-TPR_dom"/>
</dbReference>
<reference evidence="8" key="1">
    <citation type="journal article" date="2014" name="Nucleic Acids Res.">
        <title>The evolutionary dynamics of variant antigen genes in Babesia reveal a history of genomic innovation underlying host-parasite interaction.</title>
        <authorList>
            <person name="Jackson A.P."/>
            <person name="Otto T.D."/>
            <person name="Darby A."/>
            <person name="Ramaprasad A."/>
            <person name="Xia D."/>
            <person name="Echaide I.E."/>
            <person name="Farber M."/>
            <person name="Gahlot S."/>
            <person name="Gamble J."/>
            <person name="Gupta D."/>
            <person name="Gupta Y."/>
            <person name="Jackson L."/>
            <person name="Malandrin L."/>
            <person name="Malas T.B."/>
            <person name="Moussa E."/>
            <person name="Nair M."/>
            <person name="Reid A.J."/>
            <person name="Sanders M."/>
            <person name="Sharma J."/>
            <person name="Tracey A."/>
            <person name="Quail M.A."/>
            <person name="Weir W."/>
            <person name="Wastling J.M."/>
            <person name="Hall N."/>
            <person name="Willadsen P."/>
            <person name="Lingelbach K."/>
            <person name="Shiels B."/>
            <person name="Tait A."/>
            <person name="Berriman M."/>
            <person name="Allred D.R."/>
            <person name="Pain A."/>
        </authorList>
    </citation>
    <scope>NUCLEOTIDE SEQUENCE</scope>
    <source>
        <strain evidence="8">1802A</strain>
    </source>
</reference>
<reference evidence="8" key="2">
    <citation type="submission" date="2021-05" db="EMBL/GenBank/DDBJ databases">
        <authorList>
            <person name="Pain A."/>
        </authorList>
    </citation>
    <scope>NUCLEOTIDE SEQUENCE</scope>
    <source>
        <strain evidence="8">1802A</strain>
    </source>
</reference>
<keyword evidence="4 6" id="KW-0802">TPR repeat</keyword>
<dbReference type="PANTHER" id="PTHR15081">
    <property type="entry name" value="NUCLEAR AUTOANTIGENIC SPERM PROTEIN NASP -RELATED"/>
    <property type="match status" value="1"/>
</dbReference>
<evidence type="ECO:0000256" key="2">
    <source>
        <dbReference type="ARBA" id="ARBA00008402"/>
    </source>
</evidence>
<evidence type="ECO:0000256" key="6">
    <source>
        <dbReference type="PROSITE-ProRule" id="PRU00339"/>
    </source>
</evidence>
<keyword evidence="5" id="KW-0539">Nucleus</keyword>
<dbReference type="GO" id="GO:0005654">
    <property type="term" value="C:nucleoplasm"/>
    <property type="evidence" value="ECO:0007669"/>
    <property type="project" value="TreeGrafter"/>
</dbReference>
<evidence type="ECO:0000259" key="7">
    <source>
        <dbReference type="Pfam" id="PF10516"/>
    </source>
</evidence>
<name>A0AAD9GCZ8_BABDI</name>
<evidence type="ECO:0000313" key="9">
    <source>
        <dbReference type="Proteomes" id="UP001195914"/>
    </source>
</evidence>
<comment type="similarity">
    <text evidence="2">Belongs to the NASP family.</text>
</comment>
<feature type="domain" description="Tetratricopeptide SHNi-TPR" evidence="7">
    <location>
        <begin position="164"/>
        <end position="201"/>
    </location>
</feature>
<dbReference type="GO" id="GO:0042393">
    <property type="term" value="F:histone binding"/>
    <property type="evidence" value="ECO:0007669"/>
    <property type="project" value="TreeGrafter"/>
</dbReference>
<dbReference type="AlphaFoldDB" id="A0AAD9GCZ8"/>
<organism evidence="8 9">
    <name type="scientific">Babesia divergens</name>
    <dbReference type="NCBI Taxonomy" id="32595"/>
    <lineage>
        <taxon>Eukaryota</taxon>
        <taxon>Sar</taxon>
        <taxon>Alveolata</taxon>
        <taxon>Apicomplexa</taxon>
        <taxon>Aconoidasida</taxon>
        <taxon>Piroplasmida</taxon>
        <taxon>Babesiidae</taxon>
        <taxon>Babesia</taxon>
    </lineage>
</organism>
<evidence type="ECO:0000256" key="4">
    <source>
        <dbReference type="ARBA" id="ARBA00022803"/>
    </source>
</evidence>
<evidence type="ECO:0000256" key="3">
    <source>
        <dbReference type="ARBA" id="ARBA00022737"/>
    </source>
</evidence>
<dbReference type="PROSITE" id="PS50005">
    <property type="entry name" value="TPR"/>
    <property type="match status" value="1"/>
</dbReference>
<evidence type="ECO:0000313" key="8">
    <source>
        <dbReference type="EMBL" id="KAK1936060.1"/>
    </source>
</evidence>
<keyword evidence="3" id="KW-0677">Repeat</keyword>
<dbReference type="GO" id="GO:0006335">
    <property type="term" value="P:DNA replication-dependent chromatin assembly"/>
    <property type="evidence" value="ECO:0007669"/>
    <property type="project" value="TreeGrafter"/>
</dbReference>
<keyword evidence="9" id="KW-1185">Reference proteome</keyword>
<dbReference type="EMBL" id="JAHBMH010000044">
    <property type="protein sequence ID" value="KAK1936060.1"/>
    <property type="molecule type" value="Genomic_DNA"/>
</dbReference>
<dbReference type="Proteomes" id="UP001195914">
    <property type="component" value="Unassembled WGS sequence"/>
</dbReference>
<protein>
    <recommendedName>
        <fullName evidence="7">Tetratricopeptide SHNi-TPR domain-containing protein</fullName>
    </recommendedName>
</protein>
<accession>A0AAD9GCZ8</accession>
<dbReference type="InterPro" id="IPR051730">
    <property type="entry name" value="NASP-like"/>
</dbReference>
<comment type="caution">
    <text evidence="8">The sequence shown here is derived from an EMBL/GenBank/DDBJ whole genome shotgun (WGS) entry which is preliminary data.</text>
</comment>
<dbReference type="Gene3D" id="1.25.40.10">
    <property type="entry name" value="Tetratricopeptide repeat domain"/>
    <property type="match status" value="1"/>
</dbReference>
<feature type="repeat" description="TPR" evidence="6">
    <location>
        <begin position="164"/>
        <end position="197"/>
    </location>
</feature>
<dbReference type="PANTHER" id="PTHR15081:SF1">
    <property type="entry name" value="NUCLEAR AUTOANTIGENIC SPERM PROTEIN"/>
    <property type="match status" value="1"/>
</dbReference>
<dbReference type="SMART" id="SM00028">
    <property type="entry name" value="TPR"/>
    <property type="match status" value="3"/>
</dbReference>
<evidence type="ECO:0000256" key="1">
    <source>
        <dbReference type="ARBA" id="ARBA00004123"/>
    </source>
</evidence>
<proteinExistence type="inferred from homology"/>
<dbReference type="Pfam" id="PF10516">
    <property type="entry name" value="SHNi-TPR"/>
    <property type="match status" value="1"/>
</dbReference>
<dbReference type="SUPFAM" id="SSF48452">
    <property type="entry name" value="TPR-like"/>
    <property type="match status" value="1"/>
</dbReference>
<dbReference type="GO" id="GO:0034080">
    <property type="term" value="P:CENP-A containing chromatin assembly"/>
    <property type="evidence" value="ECO:0007669"/>
    <property type="project" value="TreeGrafter"/>
</dbReference>
<sequence>MDSVMTDDTEQSPQCLFELSALSHTTAVDYGAMSAEELYERGKHHFKVERNYAEAAECFSRCLERKGGDNPYDSSLRDCYLWFADALLTKEEENQAMFAPTVDAANEGSLPSAESVLNHVEQTEASDETLAFESFQIAYQCYTDFLAGCSPDHPELEKEVLDASYCLIRLGDMFFTNHQFEEAAAEYNRAVELRRAHKLPEKHFASLYVSLAQCQMFNGQLGDSLRNFTTAKEIMNRLMLGEMTEDERKRMRETVEDIDLQMEDLRKLIPSVSVHTAIKGSQCDAASLVPQTTVRSLRKTLYATQSNFDERTLSTNAKSAVISIEQNNTGEKRRIDISGLYK</sequence>
<comment type="subcellular location">
    <subcellularLocation>
        <location evidence="1">Nucleus</location>
    </subcellularLocation>
</comment>
<gene>
    <name evidence="8" type="ORF">X943_001186</name>
</gene>
<dbReference type="InterPro" id="IPR011990">
    <property type="entry name" value="TPR-like_helical_dom_sf"/>
</dbReference>
<evidence type="ECO:0000256" key="5">
    <source>
        <dbReference type="ARBA" id="ARBA00023242"/>
    </source>
</evidence>
<dbReference type="InterPro" id="IPR019734">
    <property type="entry name" value="TPR_rpt"/>
</dbReference>